<evidence type="ECO:0000256" key="2">
    <source>
        <dbReference type="ARBA" id="ARBA00023125"/>
    </source>
</evidence>
<dbReference type="SUPFAM" id="SSF48498">
    <property type="entry name" value="Tetracyclin repressor-like, C-terminal domain"/>
    <property type="match status" value="1"/>
</dbReference>
<protein>
    <submittedName>
        <fullName evidence="6">Transcriptional regulator, TetR family</fullName>
    </submittedName>
</protein>
<dbReference type="AlphaFoldDB" id="A0A1H8GT60"/>
<keyword evidence="2 4" id="KW-0238">DNA-binding</keyword>
<dbReference type="STRING" id="310780.SAMN05216267_1005265"/>
<dbReference type="InterPro" id="IPR036271">
    <property type="entry name" value="Tet_transcr_reg_TetR-rel_C_sf"/>
</dbReference>
<keyword evidence="7" id="KW-1185">Reference proteome</keyword>
<keyword evidence="1" id="KW-0805">Transcription regulation</keyword>
<proteinExistence type="predicted"/>
<evidence type="ECO:0000256" key="3">
    <source>
        <dbReference type="ARBA" id="ARBA00023163"/>
    </source>
</evidence>
<dbReference type="InterPro" id="IPR009057">
    <property type="entry name" value="Homeodomain-like_sf"/>
</dbReference>
<dbReference type="Pfam" id="PF00440">
    <property type="entry name" value="TetR_N"/>
    <property type="match status" value="1"/>
</dbReference>
<accession>A0A1H8GT60</accession>
<dbReference type="SUPFAM" id="SSF46689">
    <property type="entry name" value="Homeodomain-like"/>
    <property type="match status" value="1"/>
</dbReference>
<evidence type="ECO:0000259" key="5">
    <source>
        <dbReference type="PROSITE" id="PS50977"/>
    </source>
</evidence>
<keyword evidence="3" id="KW-0804">Transcription</keyword>
<dbReference type="PANTHER" id="PTHR47506:SF1">
    <property type="entry name" value="HTH-TYPE TRANSCRIPTIONAL REGULATOR YJDC"/>
    <property type="match status" value="1"/>
</dbReference>
<evidence type="ECO:0000256" key="1">
    <source>
        <dbReference type="ARBA" id="ARBA00023015"/>
    </source>
</evidence>
<dbReference type="Gene3D" id="1.10.10.60">
    <property type="entry name" value="Homeodomain-like"/>
    <property type="match status" value="1"/>
</dbReference>
<evidence type="ECO:0000256" key="4">
    <source>
        <dbReference type="PROSITE-ProRule" id="PRU00335"/>
    </source>
</evidence>
<dbReference type="Pfam" id="PF16925">
    <property type="entry name" value="TetR_C_13"/>
    <property type="match status" value="1"/>
</dbReference>
<dbReference type="PROSITE" id="PS50977">
    <property type="entry name" value="HTH_TETR_2"/>
    <property type="match status" value="1"/>
</dbReference>
<reference evidence="6 7" key="1">
    <citation type="submission" date="2016-10" db="EMBL/GenBank/DDBJ databases">
        <authorList>
            <person name="de Groot N.N."/>
        </authorList>
    </citation>
    <scope>NUCLEOTIDE SEQUENCE [LARGE SCALE GENOMIC DNA]</scope>
    <source>
        <strain evidence="6 7">CGMCC 4.2026</strain>
    </source>
</reference>
<feature type="domain" description="HTH tetR-type" evidence="5">
    <location>
        <begin position="1"/>
        <end position="50"/>
    </location>
</feature>
<sequence>MHVFWRQGYRATPIPRLTEVLGIGSGSIYAAFGSKDGLYALALQRYVDGLVTGLDRDLGHGADLRATLRRSLLAMAGAGVADPELGCLLVGAAIERPGHLSTVEQVRAAMAAMESVLVRALERARTRGELGRGHSPVELARFLVTFIQGVHVMAQARADQAFLESAVAGALRVLD</sequence>
<organism evidence="6 7">
    <name type="scientific">Actinacidiphila rubida</name>
    <dbReference type="NCBI Taxonomy" id="310780"/>
    <lineage>
        <taxon>Bacteria</taxon>
        <taxon>Bacillati</taxon>
        <taxon>Actinomycetota</taxon>
        <taxon>Actinomycetes</taxon>
        <taxon>Kitasatosporales</taxon>
        <taxon>Streptomycetaceae</taxon>
        <taxon>Actinacidiphila</taxon>
    </lineage>
</organism>
<evidence type="ECO:0000313" key="7">
    <source>
        <dbReference type="Proteomes" id="UP000181951"/>
    </source>
</evidence>
<dbReference type="OrthoDB" id="9805134at2"/>
<dbReference type="InterPro" id="IPR011075">
    <property type="entry name" value="TetR_C"/>
</dbReference>
<dbReference type="PANTHER" id="PTHR47506">
    <property type="entry name" value="TRANSCRIPTIONAL REGULATORY PROTEIN"/>
    <property type="match status" value="1"/>
</dbReference>
<dbReference type="InterPro" id="IPR001647">
    <property type="entry name" value="HTH_TetR"/>
</dbReference>
<dbReference type="Gene3D" id="1.10.357.10">
    <property type="entry name" value="Tetracycline Repressor, domain 2"/>
    <property type="match status" value="1"/>
</dbReference>
<dbReference type="Proteomes" id="UP000181951">
    <property type="component" value="Unassembled WGS sequence"/>
</dbReference>
<evidence type="ECO:0000313" key="6">
    <source>
        <dbReference type="EMBL" id="SEN47035.1"/>
    </source>
</evidence>
<dbReference type="EMBL" id="FODD01000005">
    <property type="protein sequence ID" value="SEN47035.1"/>
    <property type="molecule type" value="Genomic_DNA"/>
</dbReference>
<name>A0A1H8GT60_9ACTN</name>
<gene>
    <name evidence="6" type="ORF">SAMN05216267_1005265</name>
</gene>
<dbReference type="GO" id="GO:0003677">
    <property type="term" value="F:DNA binding"/>
    <property type="evidence" value="ECO:0007669"/>
    <property type="project" value="UniProtKB-UniRule"/>
</dbReference>
<feature type="DNA-binding region" description="H-T-H motif" evidence="4">
    <location>
        <begin position="13"/>
        <end position="32"/>
    </location>
</feature>